<evidence type="ECO:0000313" key="1">
    <source>
        <dbReference type="EMBL" id="KAH9304554.1"/>
    </source>
</evidence>
<accession>A0AA38FFR3</accession>
<organism evidence="1 2">
    <name type="scientific">Taxus chinensis</name>
    <name type="common">Chinese yew</name>
    <name type="synonym">Taxus wallichiana var. chinensis</name>
    <dbReference type="NCBI Taxonomy" id="29808"/>
    <lineage>
        <taxon>Eukaryota</taxon>
        <taxon>Viridiplantae</taxon>
        <taxon>Streptophyta</taxon>
        <taxon>Embryophyta</taxon>
        <taxon>Tracheophyta</taxon>
        <taxon>Spermatophyta</taxon>
        <taxon>Pinopsida</taxon>
        <taxon>Pinidae</taxon>
        <taxon>Conifers II</taxon>
        <taxon>Cupressales</taxon>
        <taxon>Taxaceae</taxon>
        <taxon>Taxus</taxon>
    </lineage>
</organism>
<gene>
    <name evidence="1" type="ORF">KI387_008958</name>
</gene>
<feature type="non-terminal residue" evidence="1">
    <location>
        <position position="72"/>
    </location>
</feature>
<feature type="non-terminal residue" evidence="1">
    <location>
        <position position="1"/>
    </location>
</feature>
<name>A0AA38FFR3_TAXCH</name>
<reference evidence="1 2" key="1">
    <citation type="journal article" date="2021" name="Nat. Plants">
        <title>The Taxus genome provides insights into paclitaxel biosynthesis.</title>
        <authorList>
            <person name="Xiong X."/>
            <person name="Gou J."/>
            <person name="Liao Q."/>
            <person name="Li Y."/>
            <person name="Zhou Q."/>
            <person name="Bi G."/>
            <person name="Li C."/>
            <person name="Du R."/>
            <person name="Wang X."/>
            <person name="Sun T."/>
            <person name="Guo L."/>
            <person name="Liang H."/>
            <person name="Lu P."/>
            <person name="Wu Y."/>
            <person name="Zhang Z."/>
            <person name="Ro D.K."/>
            <person name="Shang Y."/>
            <person name="Huang S."/>
            <person name="Yan J."/>
        </authorList>
    </citation>
    <scope>NUCLEOTIDE SEQUENCE [LARGE SCALE GENOMIC DNA]</scope>
    <source>
        <strain evidence="1">Ta-2019</strain>
    </source>
</reference>
<sequence>TAQEWRELIRWVCMDTLLIPLGKTRAELTKDIGQPLAADRHTDVFAPIWREVEVMNSLHTQVTTYETTEHLM</sequence>
<dbReference type="EMBL" id="JAHRHJ020000008">
    <property type="protein sequence ID" value="KAH9304554.1"/>
    <property type="molecule type" value="Genomic_DNA"/>
</dbReference>
<comment type="caution">
    <text evidence="1">The sequence shown here is derived from an EMBL/GenBank/DDBJ whole genome shotgun (WGS) entry which is preliminary data.</text>
</comment>
<keyword evidence="2" id="KW-1185">Reference proteome</keyword>
<dbReference type="Proteomes" id="UP000824469">
    <property type="component" value="Unassembled WGS sequence"/>
</dbReference>
<protein>
    <submittedName>
        <fullName evidence="1">Uncharacterized protein</fullName>
    </submittedName>
</protein>
<proteinExistence type="predicted"/>
<evidence type="ECO:0000313" key="2">
    <source>
        <dbReference type="Proteomes" id="UP000824469"/>
    </source>
</evidence>
<dbReference type="AlphaFoldDB" id="A0AA38FFR3"/>